<dbReference type="InterPro" id="IPR050839">
    <property type="entry name" value="Rho-assoc_Ser/Thr_Kinase"/>
</dbReference>
<comment type="cofactor">
    <cofactor evidence="1">
        <name>Mg(2+)</name>
        <dbReference type="ChEBI" id="CHEBI:18420"/>
    </cofactor>
</comment>
<evidence type="ECO:0000313" key="9">
    <source>
        <dbReference type="EMBL" id="CAH0547054.1"/>
    </source>
</evidence>
<dbReference type="GO" id="GO:0005856">
    <property type="term" value="C:cytoskeleton"/>
    <property type="evidence" value="ECO:0007669"/>
    <property type="project" value="TreeGrafter"/>
</dbReference>
<organism evidence="9 10">
    <name type="scientific">Brassicogethes aeneus</name>
    <name type="common">Rape pollen beetle</name>
    <name type="synonym">Meligethes aeneus</name>
    <dbReference type="NCBI Taxonomy" id="1431903"/>
    <lineage>
        <taxon>Eukaryota</taxon>
        <taxon>Metazoa</taxon>
        <taxon>Ecdysozoa</taxon>
        <taxon>Arthropoda</taxon>
        <taxon>Hexapoda</taxon>
        <taxon>Insecta</taxon>
        <taxon>Pterygota</taxon>
        <taxon>Neoptera</taxon>
        <taxon>Endopterygota</taxon>
        <taxon>Coleoptera</taxon>
        <taxon>Polyphaga</taxon>
        <taxon>Cucujiformia</taxon>
        <taxon>Nitidulidae</taxon>
        <taxon>Meligethinae</taxon>
        <taxon>Brassicogethes</taxon>
    </lineage>
</organism>
<evidence type="ECO:0000256" key="7">
    <source>
        <dbReference type="SAM" id="Coils"/>
    </source>
</evidence>
<evidence type="ECO:0000256" key="3">
    <source>
        <dbReference type="ARBA" id="ARBA00022490"/>
    </source>
</evidence>
<gene>
    <name evidence="9" type="ORF">MELIAE_LOCUS1106</name>
</gene>
<keyword evidence="4" id="KW-0597">Phosphoprotein</keyword>
<dbReference type="GO" id="GO:0005524">
    <property type="term" value="F:ATP binding"/>
    <property type="evidence" value="ECO:0007669"/>
    <property type="project" value="InterPro"/>
</dbReference>
<feature type="coiled-coil region" evidence="7">
    <location>
        <begin position="20"/>
        <end position="68"/>
    </location>
</feature>
<evidence type="ECO:0000313" key="10">
    <source>
        <dbReference type="Proteomes" id="UP001154078"/>
    </source>
</evidence>
<sequence length="172" mass="20119">MEKGRLENATDTEQTIFELKRRHERDKQIMTEDNSKLSAQVVILKESMNRFQNERSNLELEYEQLRCKQDALVQWESQLSEIIQWVSDEKDARAYLQALATKMTEELDFLKHTGVSNVVSGSDKNWRNRRSQKLDKMELLNLQSSLQSEIQAKQAINEDLSKTREALMAAQK</sequence>
<name>A0A9P0ATS8_BRAAE</name>
<proteinExistence type="predicted"/>
<dbReference type="GO" id="GO:0004674">
    <property type="term" value="F:protein serine/threonine kinase activity"/>
    <property type="evidence" value="ECO:0007669"/>
    <property type="project" value="InterPro"/>
</dbReference>
<evidence type="ECO:0000256" key="5">
    <source>
        <dbReference type="ARBA" id="ARBA00022723"/>
    </source>
</evidence>
<keyword evidence="10" id="KW-1185">Reference proteome</keyword>
<dbReference type="Proteomes" id="UP001154078">
    <property type="component" value="Chromosome 1"/>
</dbReference>
<dbReference type="GO" id="GO:0005737">
    <property type="term" value="C:cytoplasm"/>
    <property type="evidence" value="ECO:0007669"/>
    <property type="project" value="UniProtKB-SubCell"/>
</dbReference>
<accession>A0A9P0ATS8</accession>
<dbReference type="AlphaFoldDB" id="A0A9P0ATS8"/>
<keyword evidence="5" id="KW-0479">Metal-binding</keyword>
<dbReference type="OrthoDB" id="6764942at2759"/>
<dbReference type="GO" id="GO:0031032">
    <property type="term" value="P:actomyosin structure organization"/>
    <property type="evidence" value="ECO:0007669"/>
    <property type="project" value="TreeGrafter"/>
</dbReference>
<evidence type="ECO:0000256" key="4">
    <source>
        <dbReference type="ARBA" id="ARBA00022553"/>
    </source>
</evidence>
<dbReference type="InterPro" id="IPR014930">
    <property type="entry name" value="Myotonic_dystrophy_kinase_coil"/>
</dbReference>
<evidence type="ECO:0000256" key="1">
    <source>
        <dbReference type="ARBA" id="ARBA00001946"/>
    </source>
</evidence>
<keyword evidence="3" id="KW-0963">Cytoplasm</keyword>
<dbReference type="PANTHER" id="PTHR22988">
    <property type="entry name" value="MYOTONIC DYSTROPHY S/T KINASE-RELATED"/>
    <property type="match status" value="1"/>
</dbReference>
<evidence type="ECO:0000256" key="6">
    <source>
        <dbReference type="ARBA" id="ARBA00023054"/>
    </source>
</evidence>
<evidence type="ECO:0000259" key="8">
    <source>
        <dbReference type="Pfam" id="PF08826"/>
    </source>
</evidence>
<feature type="domain" description="Myotonic dystrophy protein kinase coiled coil" evidence="8">
    <location>
        <begin position="141"/>
        <end position="170"/>
    </location>
</feature>
<dbReference type="PANTHER" id="PTHR22988:SF66">
    <property type="entry name" value="SERINE_THREONINE-PROTEIN KINASE GENGHIS KHAN"/>
    <property type="match status" value="1"/>
</dbReference>
<reference evidence="9" key="1">
    <citation type="submission" date="2021-12" db="EMBL/GenBank/DDBJ databases">
        <authorList>
            <person name="King R."/>
        </authorList>
    </citation>
    <scope>NUCLEOTIDE SEQUENCE</scope>
</reference>
<evidence type="ECO:0000256" key="2">
    <source>
        <dbReference type="ARBA" id="ARBA00004496"/>
    </source>
</evidence>
<dbReference type="GO" id="GO:0046872">
    <property type="term" value="F:metal ion binding"/>
    <property type="evidence" value="ECO:0007669"/>
    <property type="project" value="UniProtKB-KW"/>
</dbReference>
<dbReference type="Pfam" id="PF08826">
    <property type="entry name" value="DMPK_coil"/>
    <property type="match status" value="1"/>
</dbReference>
<protein>
    <recommendedName>
        <fullName evidence="8">Myotonic dystrophy protein kinase coiled coil domain-containing protein</fullName>
    </recommendedName>
</protein>
<comment type="subcellular location">
    <subcellularLocation>
        <location evidence="2">Cytoplasm</location>
    </subcellularLocation>
</comment>
<keyword evidence="6 7" id="KW-0175">Coiled coil</keyword>
<dbReference type="EMBL" id="OV121132">
    <property type="protein sequence ID" value="CAH0547054.1"/>
    <property type="molecule type" value="Genomic_DNA"/>
</dbReference>